<protein>
    <submittedName>
        <fullName evidence="2">Uncharacterized protein</fullName>
    </submittedName>
</protein>
<proteinExistence type="predicted"/>
<comment type="caution">
    <text evidence="2">The sequence shown here is derived from an EMBL/GenBank/DDBJ whole genome shotgun (WGS) entry which is preliminary data.</text>
</comment>
<feature type="transmembrane region" description="Helical" evidence="1">
    <location>
        <begin position="56"/>
        <end position="77"/>
    </location>
</feature>
<sequence length="80" mass="7702">MSEIVLGSLLAIAGLVSAAVAGRHLAASWVPGALGGITGGFGIGALHIAGYGDIGLLSLSGILVIYGLFVGAVAILASRS</sequence>
<evidence type="ECO:0000313" key="4">
    <source>
        <dbReference type="Proteomes" id="UP000050497"/>
    </source>
</evidence>
<organism evidence="2 4">
    <name type="scientific">Saliniramus fredricksonii</name>
    <dbReference type="NCBI Taxonomy" id="1653334"/>
    <lineage>
        <taxon>Bacteria</taxon>
        <taxon>Pseudomonadati</taxon>
        <taxon>Pseudomonadota</taxon>
        <taxon>Alphaproteobacteria</taxon>
        <taxon>Hyphomicrobiales</taxon>
        <taxon>Salinarimonadaceae</taxon>
        <taxon>Saliniramus</taxon>
    </lineage>
</organism>
<keyword evidence="1" id="KW-1133">Transmembrane helix</keyword>
<evidence type="ECO:0000313" key="3">
    <source>
        <dbReference type="EMBL" id="SCC80183.1"/>
    </source>
</evidence>
<dbReference type="AlphaFoldDB" id="A0A0N8KEM2"/>
<keyword evidence="5" id="KW-1185">Reference proteome</keyword>
<dbReference type="EMBL" id="LJSX01000006">
    <property type="protein sequence ID" value="KPQ11730.1"/>
    <property type="molecule type" value="Genomic_DNA"/>
</dbReference>
<evidence type="ECO:0000256" key="1">
    <source>
        <dbReference type="SAM" id="Phobius"/>
    </source>
</evidence>
<name>A0A0N8KEM2_9HYPH</name>
<accession>A0A0N8KEM2</accession>
<dbReference type="RefSeq" id="WP_131817727.1">
    <property type="nucleotide sequence ID" value="NZ_FMBM01000002.1"/>
</dbReference>
<dbReference type="Proteomes" id="UP000182800">
    <property type="component" value="Unassembled WGS sequence"/>
</dbReference>
<feature type="transmembrane region" description="Helical" evidence="1">
    <location>
        <begin position="28"/>
        <end position="49"/>
    </location>
</feature>
<evidence type="ECO:0000313" key="2">
    <source>
        <dbReference type="EMBL" id="KPQ11730.1"/>
    </source>
</evidence>
<keyword evidence="1" id="KW-0812">Transmembrane</keyword>
<reference evidence="3 5" key="2">
    <citation type="submission" date="2016-08" db="EMBL/GenBank/DDBJ databases">
        <authorList>
            <person name="Varghese N."/>
            <person name="Submissions Spin"/>
        </authorList>
    </citation>
    <scope>NUCLEOTIDE SEQUENCE [LARGE SCALE GENOMIC DNA]</scope>
    <source>
        <strain evidence="3 5">HL-109</strain>
    </source>
</reference>
<dbReference type="EMBL" id="FMBM01000002">
    <property type="protein sequence ID" value="SCC80183.1"/>
    <property type="molecule type" value="Genomic_DNA"/>
</dbReference>
<dbReference type="Proteomes" id="UP000050497">
    <property type="component" value="Unassembled WGS sequence"/>
</dbReference>
<gene>
    <name evidence="3" type="ORF">GA0071312_1329</name>
    <name evidence="2" type="ORF">HLUCCO17_05950</name>
</gene>
<reference evidence="2 4" key="1">
    <citation type="submission" date="2015-09" db="EMBL/GenBank/DDBJ databases">
        <title>Identification and resolution of microdiversity through metagenomic sequencing of parallel consortia.</title>
        <authorList>
            <person name="Nelson W.C."/>
            <person name="Romine M.F."/>
            <person name="Lindemann S.R."/>
        </authorList>
    </citation>
    <scope>NUCLEOTIDE SEQUENCE [LARGE SCALE GENOMIC DNA]</scope>
    <source>
        <strain evidence="2">HL-109</strain>
    </source>
</reference>
<keyword evidence="1" id="KW-0472">Membrane</keyword>
<evidence type="ECO:0000313" key="5">
    <source>
        <dbReference type="Proteomes" id="UP000182800"/>
    </source>
</evidence>